<evidence type="ECO:0000256" key="5">
    <source>
        <dbReference type="ARBA" id="ARBA00023157"/>
    </source>
</evidence>
<evidence type="ECO:0000256" key="6">
    <source>
        <dbReference type="RuleBase" id="RU371123"/>
    </source>
</evidence>
<dbReference type="InterPro" id="IPR017905">
    <property type="entry name" value="ERV/ALR_sulphydryl_oxidase"/>
</dbReference>
<dbReference type="PANTHER" id="PTHR12645:SF1">
    <property type="entry name" value="FAD-LINKED SULFHYDRYL OXIDASE ERV2"/>
    <property type="match status" value="1"/>
</dbReference>
<evidence type="ECO:0000256" key="7">
    <source>
        <dbReference type="SAM" id="MobiDB-lite"/>
    </source>
</evidence>
<dbReference type="PANTHER" id="PTHR12645">
    <property type="entry name" value="ALR/ERV"/>
    <property type="match status" value="1"/>
</dbReference>
<evidence type="ECO:0000313" key="9">
    <source>
        <dbReference type="EMBL" id="OGM45607.1"/>
    </source>
</evidence>
<dbReference type="OrthoDB" id="21474at2759"/>
<gene>
    <name evidence="9" type="ORF">ABOM_006243</name>
</gene>
<protein>
    <recommendedName>
        <fullName evidence="6">Sulfhydryl oxidase</fullName>
        <ecNumber evidence="6">1.8.3.2</ecNumber>
    </recommendedName>
</protein>
<dbReference type="EMBL" id="LYCR01000040">
    <property type="protein sequence ID" value="OGM45607.1"/>
    <property type="molecule type" value="Genomic_DNA"/>
</dbReference>
<feature type="region of interest" description="Disordered" evidence="7">
    <location>
        <begin position="311"/>
        <end position="380"/>
    </location>
</feature>
<dbReference type="GO" id="GO:0016971">
    <property type="term" value="F:flavin-dependent sulfhydryl oxidase activity"/>
    <property type="evidence" value="ECO:0007669"/>
    <property type="project" value="InterPro"/>
</dbReference>
<evidence type="ECO:0000256" key="3">
    <source>
        <dbReference type="ARBA" id="ARBA00022827"/>
    </source>
</evidence>
<accession>A0A1F8A1N5</accession>
<name>A0A1F8A1N5_9EURO</name>
<dbReference type="PROSITE" id="PS51324">
    <property type="entry name" value="ERV_ALR"/>
    <property type="match status" value="1"/>
</dbReference>
<keyword evidence="10" id="KW-1185">Reference proteome</keyword>
<reference evidence="9 10" key="1">
    <citation type="journal article" date="2016" name="Genome Biol. Evol.">
        <title>Draft genome sequence of an aflatoxigenic Aspergillus species, A. bombycis.</title>
        <authorList>
            <person name="Moore G.G."/>
            <person name="Mack B.M."/>
            <person name="Beltz S.B."/>
            <person name="Gilbert M.K."/>
        </authorList>
    </citation>
    <scope>NUCLEOTIDE SEQUENCE [LARGE SCALE GENOMIC DNA]</scope>
    <source>
        <strain evidence="10">NRRL 26010</strain>
    </source>
</reference>
<dbReference type="EC" id="1.8.3.2" evidence="6"/>
<evidence type="ECO:0000259" key="8">
    <source>
        <dbReference type="PROSITE" id="PS51324"/>
    </source>
</evidence>
<comment type="cofactor">
    <cofactor evidence="1 6">
        <name>FAD</name>
        <dbReference type="ChEBI" id="CHEBI:57692"/>
    </cofactor>
</comment>
<dbReference type="Proteomes" id="UP000179179">
    <property type="component" value="Unassembled WGS sequence"/>
</dbReference>
<dbReference type="RefSeq" id="XP_022389324.1">
    <property type="nucleotide sequence ID" value="XM_022533372.1"/>
</dbReference>
<dbReference type="GO" id="GO:0050660">
    <property type="term" value="F:flavin adenine dinucleotide binding"/>
    <property type="evidence" value="ECO:0007669"/>
    <property type="project" value="TreeGrafter"/>
</dbReference>
<dbReference type="GeneID" id="34449633"/>
<evidence type="ECO:0000313" key="10">
    <source>
        <dbReference type="Proteomes" id="UP000179179"/>
    </source>
</evidence>
<dbReference type="GO" id="GO:0005739">
    <property type="term" value="C:mitochondrion"/>
    <property type="evidence" value="ECO:0007669"/>
    <property type="project" value="TreeGrafter"/>
</dbReference>
<feature type="domain" description="ERV/ALR sulfhydryl oxidase" evidence="8">
    <location>
        <begin position="67"/>
        <end position="167"/>
    </location>
</feature>
<evidence type="ECO:0000256" key="2">
    <source>
        <dbReference type="ARBA" id="ARBA00022630"/>
    </source>
</evidence>
<feature type="region of interest" description="Disordered" evidence="7">
    <location>
        <begin position="180"/>
        <end position="199"/>
    </location>
</feature>
<dbReference type="FunFam" id="1.20.120.310:FF:000002">
    <property type="entry name" value="Sulfhydryl oxidase"/>
    <property type="match status" value="1"/>
</dbReference>
<dbReference type="InterPro" id="IPR036774">
    <property type="entry name" value="ERV/ALR_sulphydryl_oxid_sf"/>
</dbReference>
<dbReference type="SUPFAM" id="SSF69000">
    <property type="entry name" value="FAD-dependent thiol oxidase"/>
    <property type="match status" value="1"/>
</dbReference>
<feature type="region of interest" description="Disordered" evidence="7">
    <location>
        <begin position="471"/>
        <end position="670"/>
    </location>
</feature>
<keyword evidence="2 6" id="KW-0285">Flavoprotein</keyword>
<feature type="compositionally biased region" description="Basic and acidic residues" evidence="7">
    <location>
        <begin position="183"/>
        <end position="196"/>
    </location>
</feature>
<organism evidence="9 10">
    <name type="scientific">Aspergillus bombycis</name>
    <dbReference type="NCBI Taxonomy" id="109264"/>
    <lineage>
        <taxon>Eukaryota</taxon>
        <taxon>Fungi</taxon>
        <taxon>Dikarya</taxon>
        <taxon>Ascomycota</taxon>
        <taxon>Pezizomycotina</taxon>
        <taxon>Eurotiomycetes</taxon>
        <taxon>Eurotiomycetidae</taxon>
        <taxon>Eurotiales</taxon>
        <taxon>Aspergillaceae</taxon>
        <taxon>Aspergillus</taxon>
    </lineage>
</organism>
<keyword evidence="4 6" id="KW-0560">Oxidoreductase</keyword>
<comment type="caution">
    <text evidence="9">The sequence shown here is derived from an EMBL/GenBank/DDBJ whole genome shotgun (WGS) entry which is preliminary data.</text>
</comment>
<dbReference type="AlphaFoldDB" id="A0A1F8A1N5"/>
<evidence type="ECO:0000256" key="4">
    <source>
        <dbReference type="ARBA" id="ARBA00023002"/>
    </source>
</evidence>
<evidence type="ECO:0000256" key="1">
    <source>
        <dbReference type="ARBA" id="ARBA00001974"/>
    </source>
</evidence>
<keyword evidence="5" id="KW-1015">Disulfide bond</keyword>
<dbReference type="InterPro" id="IPR039799">
    <property type="entry name" value="ALR/ERV"/>
</dbReference>
<keyword evidence="3 6" id="KW-0274">FAD</keyword>
<sequence length="761" mass="85288">MANRHITRRILLGATVSIFLLFVFFVRPQGPPSPAIRAPGHLEKPSHSTLTKDDIVKGEVVMPKLGNETAKAELGRATWKYFHTMLARYPEDPTEEQQETLRSFIYLFARLYPCGECASHFQGHLKKYPPQVSSRNAASGWGCFIHNEVNTMLKKPIFDCNKIGDFYDCGCAKDEETEDENEELKSRSHADSKESDDIANSQRLEISKEPLAVIFSPRRSSILTATNVAAQPSPALIAWSISRALAIDHIRYGYVLLFLSAIPISPMLLDRPRRLERTIGSQCDHLAALLYNLSQVYRSCMTEAQKYEGALYKPKQAKNQRNQKGKNDPKQNAKPTTNGHRAPYVEDAPESDKSKENVSALPTAPTPPATSGTPQRDDSKQVNVFDYLVAEKTPNLSKVSLNQPKEQMQMVDHAPSVFEASKALANYETGGADEDKQYDLPYEENGYSYGSGPIPPSAYPSQAANASMEFMTPAPKKKKDRSRKTEAGAVTSEKKRKRHNEDQELEDIDTPMMEAPSSVVNHPGTPMLNHSGLTGGLSRMLRSPSLEAENDHADHPRRRYQDPSSPIKRTRRDDKDGSDAGLGISMKNRAERLVSSMFGGPAESKRGSSDDGDIRPKKSNRVASDSHKSKRKSSAQMDGRPSQRLKQIEYANGSRTESPRGDDGRQVVVYGQPNIPSDLQRQMASHFLSLVTKGPESQRGFSVNKVLKRFHRDFTDEFDDDRGREQGRSRADHEQRGEDEKDLWRTLRIKRNDRGEIVLFM</sequence>
<feature type="compositionally biased region" description="Basic and acidic residues" evidence="7">
    <location>
        <begin position="603"/>
        <end position="616"/>
    </location>
</feature>
<feature type="compositionally biased region" description="Basic and acidic residues" evidence="7">
    <location>
        <begin position="721"/>
        <end position="741"/>
    </location>
</feature>
<feature type="region of interest" description="Disordered" evidence="7">
    <location>
        <begin position="714"/>
        <end position="741"/>
    </location>
</feature>
<dbReference type="Gene3D" id="1.20.120.310">
    <property type="entry name" value="ERV/ALR sulfhydryl oxidase domain"/>
    <property type="match status" value="1"/>
</dbReference>
<feature type="compositionally biased region" description="Basic residues" evidence="7">
    <location>
        <begin position="315"/>
        <end position="324"/>
    </location>
</feature>
<comment type="catalytic activity">
    <reaction evidence="6">
        <text>2 R'C(R)SH + O2 = R'C(R)S-S(R)CR' + H2O2</text>
        <dbReference type="Rhea" id="RHEA:17357"/>
        <dbReference type="ChEBI" id="CHEBI:15379"/>
        <dbReference type="ChEBI" id="CHEBI:16240"/>
        <dbReference type="ChEBI" id="CHEBI:16520"/>
        <dbReference type="ChEBI" id="CHEBI:17412"/>
        <dbReference type="EC" id="1.8.3.2"/>
    </reaction>
</comment>
<dbReference type="STRING" id="109264.A0A1F8A1N5"/>
<proteinExistence type="predicted"/>
<dbReference type="Pfam" id="PF04777">
    <property type="entry name" value="Evr1_Alr"/>
    <property type="match status" value="1"/>
</dbReference>